<dbReference type="AlphaFoldDB" id="A0A8J7WBK7"/>
<evidence type="ECO:0000313" key="3">
    <source>
        <dbReference type="Proteomes" id="UP000730161"/>
    </source>
</evidence>
<dbReference type="Pfam" id="PF13480">
    <property type="entry name" value="Acetyltransf_6"/>
    <property type="match status" value="1"/>
</dbReference>
<dbReference type="Gene3D" id="3.40.630.30">
    <property type="match status" value="1"/>
</dbReference>
<dbReference type="PANTHER" id="PTHR36174">
    <property type="entry name" value="LIPID II:GLYCINE GLYCYLTRANSFERASE"/>
    <property type="match status" value="1"/>
</dbReference>
<accession>A0A8J7WBK7</accession>
<gene>
    <name evidence="2" type="ORF">RJ53_10865</name>
</gene>
<dbReference type="InterPro" id="IPR016181">
    <property type="entry name" value="Acyl_CoA_acyltransferase"/>
</dbReference>
<dbReference type="RefSeq" id="WP_211531708.1">
    <property type="nucleotide sequence ID" value="NZ_JWHL01000026.1"/>
</dbReference>
<dbReference type="SUPFAM" id="SSF55729">
    <property type="entry name" value="Acyl-CoA N-acyltransferases (Nat)"/>
    <property type="match status" value="1"/>
</dbReference>
<organism evidence="2 3">
    <name type="scientific">Methanocalculus chunghsingensis</name>
    <dbReference type="NCBI Taxonomy" id="156457"/>
    <lineage>
        <taxon>Archaea</taxon>
        <taxon>Methanobacteriati</taxon>
        <taxon>Methanobacteriota</taxon>
        <taxon>Stenosarchaea group</taxon>
        <taxon>Methanomicrobia</taxon>
        <taxon>Methanomicrobiales</taxon>
        <taxon>Methanocalculaceae</taxon>
        <taxon>Methanocalculus</taxon>
    </lineage>
</organism>
<dbReference type="OrthoDB" id="140543at2157"/>
<proteinExistence type="predicted"/>
<protein>
    <recommendedName>
        <fullName evidence="1">BioF2-like acetyltransferase domain-containing protein</fullName>
    </recommendedName>
</protein>
<dbReference type="EMBL" id="JWHL01000026">
    <property type="protein sequence ID" value="MBR1369950.1"/>
    <property type="molecule type" value="Genomic_DNA"/>
</dbReference>
<evidence type="ECO:0000313" key="2">
    <source>
        <dbReference type="EMBL" id="MBR1369950.1"/>
    </source>
</evidence>
<sequence length="328" mass="38249">MMTIKIHELSRDEYDLWDGLVENSPQGTIFHSIHWLTTTSRSLKLQFKLIGAFIGDQLVGGCCFYELKHFRLLKHAMTNVQLTPYSGFVISRSDRTSIRANEVWHNEILSALSNYICTLNYIHINIVNNPFLIDIRPLIWNGWRTSVHYTYLLPLDTDMEALASRNIRRSVKKAQTERIEVQKLYDQELMWNLQVKTYEKQNQEVPYAKKHLFDLMDMVHQNGMGEMWVATTPDNTAVSAEYILWDKQGAYRWVAAADPDKLWTGSTPFLLYEIFRDLQSFGITKIFMMAANTPHLSTFASNFNPILMPYYGVTNKSNSFMMMMRNNK</sequence>
<dbReference type="InterPro" id="IPR038740">
    <property type="entry name" value="BioF2-like_GNAT_dom"/>
</dbReference>
<feature type="domain" description="BioF2-like acetyltransferase" evidence="1">
    <location>
        <begin position="165"/>
        <end position="294"/>
    </location>
</feature>
<comment type="caution">
    <text evidence="2">The sequence shown here is derived from an EMBL/GenBank/DDBJ whole genome shotgun (WGS) entry which is preliminary data.</text>
</comment>
<name>A0A8J7WBK7_9EURY</name>
<dbReference type="InterPro" id="IPR050644">
    <property type="entry name" value="PG_Glycine_Bridge_Synth"/>
</dbReference>
<dbReference type="PANTHER" id="PTHR36174:SF1">
    <property type="entry name" value="LIPID II:GLYCINE GLYCYLTRANSFERASE"/>
    <property type="match status" value="1"/>
</dbReference>
<keyword evidence="3" id="KW-1185">Reference proteome</keyword>
<dbReference type="Proteomes" id="UP000730161">
    <property type="component" value="Unassembled WGS sequence"/>
</dbReference>
<evidence type="ECO:0000259" key="1">
    <source>
        <dbReference type="Pfam" id="PF13480"/>
    </source>
</evidence>
<reference evidence="2" key="1">
    <citation type="submission" date="2014-12" db="EMBL/GenBank/DDBJ databases">
        <authorList>
            <person name="Huang H.-H."/>
            <person name="Chen S.-C."/>
            <person name="Lai M.-C."/>
        </authorList>
    </citation>
    <scope>NUCLEOTIDE SEQUENCE</scope>
    <source>
        <strain evidence="2">K1F9705b</strain>
    </source>
</reference>